<evidence type="ECO:0000256" key="1">
    <source>
        <dbReference type="SAM" id="Phobius"/>
    </source>
</evidence>
<name>A0ABP6E2M5_9ACTN</name>
<comment type="caution">
    <text evidence="3">The sequence shown here is derived from an EMBL/GenBank/DDBJ whole genome shotgun (WGS) entry which is preliminary data.</text>
</comment>
<proteinExistence type="predicted"/>
<sequence length="505" mass="54061">MADFLSSTARRIAAVLFSEAIAVAIATPLSAAGAYATLPSRPAKVCGTAQAAGKQFTKGVTPVLFVHGFNSGPAMWTGGEAKVERSNKTLIDLVSQTGSTTAFTFDYRRFSNRWVTDKAIGHRLASTISCLRNLADRKVIVVAHSMGGLATQWAASDRGGRVGHNISAVVTLGTPYKGSWLAECTLNRNLDQRHPIECQAAETQFEECDEKQRSGKKQPAICRGVPSKIARQSKAVEGLANKNSEITNLAPWPSKGGPNVYPLAGKADFRLFGIFAVAGIEIGDKVVSVESATNGSRVATVECEAKDPQKDTCFHTMLHRNDTLARTVVGRIKMAIQREEGQSTPGRVELNRQRITVNGMGPLKLGMSRAQAEKALGARIPGIPDQPESFGRPCRDLPVMGGPKGLFLRFSRDELVAIRVSSAASTSISTASGIHRGSPRSTLLQTYGAEITTTSVDNGNEELLFEPSASKFEGRVIQFSVKDSKVDAFAAGEPFFADNLDCSSD</sequence>
<organism evidence="3 4">
    <name type="scientific">Streptomyces vastus</name>
    <dbReference type="NCBI Taxonomy" id="285451"/>
    <lineage>
        <taxon>Bacteria</taxon>
        <taxon>Bacillati</taxon>
        <taxon>Actinomycetota</taxon>
        <taxon>Actinomycetes</taxon>
        <taxon>Kitasatosporales</taxon>
        <taxon>Streptomycetaceae</taxon>
        <taxon>Streptomyces</taxon>
    </lineage>
</organism>
<dbReference type="Pfam" id="PF12697">
    <property type="entry name" value="Abhydrolase_6"/>
    <property type="match status" value="1"/>
</dbReference>
<keyword evidence="1" id="KW-0812">Transmembrane</keyword>
<keyword evidence="4" id="KW-1185">Reference proteome</keyword>
<dbReference type="InterPro" id="IPR029058">
    <property type="entry name" value="AB_hydrolase_fold"/>
</dbReference>
<dbReference type="Proteomes" id="UP001500151">
    <property type="component" value="Unassembled WGS sequence"/>
</dbReference>
<dbReference type="Gene3D" id="3.40.50.1820">
    <property type="entry name" value="alpha/beta hydrolase"/>
    <property type="match status" value="1"/>
</dbReference>
<dbReference type="InterPro" id="IPR000073">
    <property type="entry name" value="AB_hydrolase_1"/>
</dbReference>
<dbReference type="RefSeq" id="WP_344395394.1">
    <property type="nucleotide sequence ID" value="NZ_BAAASJ010000113.1"/>
</dbReference>
<reference evidence="4" key="1">
    <citation type="journal article" date="2019" name="Int. J. Syst. Evol. Microbiol.">
        <title>The Global Catalogue of Microorganisms (GCM) 10K type strain sequencing project: providing services to taxonomists for standard genome sequencing and annotation.</title>
        <authorList>
            <consortium name="The Broad Institute Genomics Platform"/>
            <consortium name="The Broad Institute Genome Sequencing Center for Infectious Disease"/>
            <person name="Wu L."/>
            <person name="Ma J."/>
        </authorList>
    </citation>
    <scope>NUCLEOTIDE SEQUENCE [LARGE SCALE GENOMIC DNA]</scope>
    <source>
        <strain evidence="4">JCM 4524</strain>
    </source>
</reference>
<evidence type="ECO:0000313" key="3">
    <source>
        <dbReference type="EMBL" id="GAA2656916.1"/>
    </source>
</evidence>
<accession>A0ABP6E2M5</accession>
<dbReference type="SUPFAM" id="SSF53474">
    <property type="entry name" value="alpha/beta-Hydrolases"/>
    <property type="match status" value="1"/>
</dbReference>
<evidence type="ECO:0000259" key="2">
    <source>
        <dbReference type="Pfam" id="PF12697"/>
    </source>
</evidence>
<feature type="domain" description="AB hydrolase-1" evidence="2">
    <location>
        <begin position="63"/>
        <end position="165"/>
    </location>
</feature>
<feature type="transmembrane region" description="Helical" evidence="1">
    <location>
        <begin position="12"/>
        <end position="36"/>
    </location>
</feature>
<evidence type="ECO:0000313" key="4">
    <source>
        <dbReference type="Proteomes" id="UP001500151"/>
    </source>
</evidence>
<gene>
    <name evidence="3" type="ORF">GCM10010307_71050</name>
</gene>
<dbReference type="EMBL" id="BAAASJ010000113">
    <property type="protein sequence ID" value="GAA2656916.1"/>
    <property type="molecule type" value="Genomic_DNA"/>
</dbReference>
<protein>
    <recommendedName>
        <fullName evidence="2">AB hydrolase-1 domain-containing protein</fullName>
    </recommendedName>
</protein>
<keyword evidence="1" id="KW-0472">Membrane</keyword>
<keyword evidence="1" id="KW-1133">Transmembrane helix</keyword>